<dbReference type="InterPro" id="IPR029058">
    <property type="entry name" value="AB_hydrolase_fold"/>
</dbReference>
<organism evidence="1 2">
    <name type="scientific">Pseudomonas cyclaminis</name>
    <dbReference type="NCBI Taxonomy" id="2781239"/>
    <lineage>
        <taxon>Bacteria</taxon>
        <taxon>Pseudomonadati</taxon>
        <taxon>Pseudomonadota</taxon>
        <taxon>Gammaproteobacteria</taxon>
        <taxon>Pseudomonadales</taxon>
        <taxon>Pseudomonadaceae</taxon>
        <taxon>Pseudomonas</taxon>
    </lineage>
</organism>
<evidence type="ECO:0000313" key="2">
    <source>
        <dbReference type="Proteomes" id="UP000613075"/>
    </source>
</evidence>
<gene>
    <name evidence="1" type="ORF">IQK56_03700</name>
</gene>
<evidence type="ECO:0000313" key="1">
    <source>
        <dbReference type="EMBL" id="MBE8590100.1"/>
    </source>
</evidence>
<sequence length="393" mass="44920">MLKMIIVDDNKKRTKMIVDELRNRCLEGRISLTLCESADQARLELKSEFDLMILDVVLPKKLGGTPQALNSFNLLRDMYHPSNKYLKPSFIIGLTADIKDIGDYRLEFGERFITVTEGSMSSIDWLNKIFDAVIALLGAEQKKISNKTDKILITVHGIRTYGQWQKDLKDSVRSFSRDFDYFDMKYGFFDLISFAIPKLRDRRAEKTSKRILAILEKNQEKNIYIVAHSYGTYITSKALESYTGEQQIKKIIFCGSPLPHDHNIDHVVEKSEATVNECGTSDIVLIIARMLLPGMGDAGRVGFSREGSNNFMNRYHIGGHSLYFDSNKKPTFYDTYWTPILTTDADAEYSDKRKNYIGEDIVDLAIKLISKSKAIIYLTLITSTGYYLVQKII</sequence>
<evidence type="ECO:0008006" key="3">
    <source>
        <dbReference type="Google" id="ProtNLM"/>
    </source>
</evidence>
<name>A0ABR9SMG4_9PSED</name>
<reference evidence="1 2" key="1">
    <citation type="submission" date="2020-10" db="EMBL/GenBank/DDBJ databases">
        <title>The draft genomes of Cyclamen pathogen Pseudomonas sp.</title>
        <authorList>
            <person name="Fujikawa T."/>
            <person name="Sawada H."/>
        </authorList>
    </citation>
    <scope>NUCLEOTIDE SEQUENCE [LARGE SCALE GENOMIC DNA]</scope>
    <source>
        <strain evidence="1 2">MAFF 301449</strain>
    </source>
</reference>
<dbReference type="RefSeq" id="WP_193901542.1">
    <property type="nucleotide sequence ID" value="NZ_JADDUM010000027.1"/>
</dbReference>
<dbReference type="EMBL" id="JADDUM010000027">
    <property type="protein sequence ID" value="MBE8590100.1"/>
    <property type="molecule type" value="Genomic_DNA"/>
</dbReference>
<proteinExistence type="predicted"/>
<keyword evidence="2" id="KW-1185">Reference proteome</keyword>
<dbReference type="SUPFAM" id="SSF53474">
    <property type="entry name" value="alpha/beta-Hydrolases"/>
    <property type="match status" value="1"/>
</dbReference>
<dbReference type="Proteomes" id="UP000613075">
    <property type="component" value="Unassembled WGS sequence"/>
</dbReference>
<accession>A0ABR9SMG4</accession>
<dbReference type="Gene3D" id="3.40.50.1820">
    <property type="entry name" value="alpha/beta hydrolase"/>
    <property type="match status" value="1"/>
</dbReference>
<protein>
    <recommendedName>
        <fullName evidence="3">Response regulator</fullName>
    </recommendedName>
</protein>
<comment type="caution">
    <text evidence="1">The sequence shown here is derived from an EMBL/GenBank/DDBJ whole genome shotgun (WGS) entry which is preliminary data.</text>
</comment>